<evidence type="ECO:0000256" key="4">
    <source>
        <dbReference type="ARBA" id="ARBA00022884"/>
    </source>
</evidence>
<feature type="coiled-coil region" evidence="7">
    <location>
        <begin position="13"/>
        <end position="77"/>
    </location>
</feature>
<dbReference type="AlphaFoldDB" id="A0AAD9NHF6"/>
<feature type="domain" description="TRNA-binding" evidence="9">
    <location>
        <begin position="152"/>
        <end position="253"/>
    </location>
</feature>
<protein>
    <recommendedName>
        <fullName evidence="9">tRNA-binding domain-containing protein</fullName>
    </recommendedName>
</protein>
<keyword evidence="5" id="KW-0648">Protein biosynthesis</keyword>
<dbReference type="Proteomes" id="UP001208570">
    <property type="component" value="Unassembled WGS sequence"/>
</dbReference>
<dbReference type="PANTHER" id="PTHR11586">
    <property type="entry name" value="TRNA-AMINOACYLATION COFACTOR ARC1 FAMILY MEMBER"/>
    <property type="match status" value="1"/>
</dbReference>
<reference evidence="10" key="1">
    <citation type="journal article" date="2023" name="Mol. Biol. Evol.">
        <title>Third-Generation Sequencing Reveals the Adaptive Role of the Epigenome in Three Deep-Sea Polychaetes.</title>
        <authorList>
            <person name="Perez M."/>
            <person name="Aroh O."/>
            <person name="Sun Y."/>
            <person name="Lan Y."/>
            <person name="Juniper S.K."/>
            <person name="Young C.R."/>
            <person name="Angers B."/>
            <person name="Qian P.Y."/>
        </authorList>
    </citation>
    <scope>NUCLEOTIDE SEQUENCE</scope>
    <source>
        <strain evidence="10">P08H-3</strain>
    </source>
</reference>
<dbReference type="GO" id="GO:0000049">
    <property type="term" value="F:tRNA binding"/>
    <property type="evidence" value="ECO:0007669"/>
    <property type="project" value="UniProtKB-UniRule"/>
</dbReference>
<evidence type="ECO:0000256" key="7">
    <source>
        <dbReference type="SAM" id="Coils"/>
    </source>
</evidence>
<dbReference type="GO" id="GO:0005737">
    <property type="term" value="C:cytoplasm"/>
    <property type="evidence" value="ECO:0007669"/>
    <property type="project" value="UniProtKB-SubCell"/>
</dbReference>
<feature type="compositionally biased region" description="Basic and acidic residues" evidence="8">
    <location>
        <begin position="134"/>
        <end position="146"/>
    </location>
</feature>
<dbReference type="InterPro" id="IPR002547">
    <property type="entry name" value="tRNA-bd_dom"/>
</dbReference>
<comment type="caution">
    <text evidence="10">The sequence shown here is derived from an EMBL/GenBank/DDBJ whole genome shotgun (WGS) entry which is preliminary data.</text>
</comment>
<accession>A0AAD9NHF6</accession>
<evidence type="ECO:0000313" key="10">
    <source>
        <dbReference type="EMBL" id="KAK2170407.1"/>
    </source>
</evidence>
<dbReference type="GO" id="GO:0006412">
    <property type="term" value="P:translation"/>
    <property type="evidence" value="ECO:0007669"/>
    <property type="project" value="UniProtKB-KW"/>
</dbReference>
<dbReference type="PROSITE" id="PS50886">
    <property type="entry name" value="TRBD"/>
    <property type="match status" value="1"/>
</dbReference>
<dbReference type="Pfam" id="PF01588">
    <property type="entry name" value="tRNA_bind"/>
    <property type="match status" value="1"/>
</dbReference>
<organism evidence="10 11">
    <name type="scientific">Paralvinella palmiformis</name>
    <dbReference type="NCBI Taxonomy" id="53620"/>
    <lineage>
        <taxon>Eukaryota</taxon>
        <taxon>Metazoa</taxon>
        <taxon>Spiralia</taxon>
        <taxon>Lophotrochozoa</taxon>
        <taxon>Annelida</taxon>
        <taxon>Polychaeta</taxon>
        <taxon>Sedentaria</taxon>
        <taxon>Canalipalpata</taxon>
        <taxon>Terebellida</taxon>
        <taxon>Terebelliformia</taxon>
        <taxon>Alvinellidae</taxon>
        <taxon>Paralvinella</taxon>
    </lineage>
</organism>
<keyword evidence="7" id="KW-0175">Coiled coil</keyword>
<dbReference type="SUPFAM" id="SSF50249">
    <property type="entry name" value="Nucleic acid-binding proteins"/>
    <property type="match status" value="1"/>
</dbReference>
<comment type="subcellular location">
    <subcellularLocation>
        <location evidence="1">Cytoplasm</location>
    </subcellularLocation>
</comment>
<evidence type="ECO:0000256" key="5">
    <source>
        <dbReference type="ARBA" id="ARBA00022917"/>
    </source>
</evidence>
<proteinExistence type="predicted"/>
<dbReference type="FunFam" id="2.40.50.140:FF:000047">
    <property type="entry name" value="tyrosine--tRNA ligase, cytoplasmic isoform X2"/>
    <property type="match status" value="1"/>
</dbReference>
<dbReference type="InterPro" id="IPR051270">
    <property type="entry name" value="Tyrosine-tRNA_ligase_regulator"/>
</dbReference>
<evidence type="ECO:0000256" key="3">
    <source>
        <dbReference type="ARBA" id="ARBA00022555"/>
    </source>
</evidence>
<evidence type="ECO:0000313" key="11">
    <source>
        <dbReference type="Proteomes" id="UP001208570"/>
    </source>
</evidence>
<dbReference type="CDD" id="cd02799">
    <property type="entry name" value="tRNA_bind_EMAP-II_like"/>
    <property type="match status" value="1"/>
</dbReference>
<dbReference type="Gene3D" id="2.40.50.140">
    <property type="entry name" value="Nucleic acid-binding proteins"/>
    <property type="match status" value="1"/>
</dbReference>
<name>A0AAD9NHF6_9ANNE</name>
<evidence type="ECO:0000256" key="2">
    <source>
        <dbReference type="ARBA" id="ARBA00022490"/>
    </source>
</evidence>
<dbReference type="EMBL" id="JAODUP010000003">
    <property type="protein sequence ID" value="KAK2170407.1"/>
    <property type="molecule type" value="Genomic_DNA"/>
</dbReference>
<evidence type="ECO:0000256" key="6">
    <source>
        <dbReference type="PROSITE-ProRule" id="PRU00209"/>
    </source>
</evidence>
<evidence type="ECO:0000259" key="9">
    <source>
        <dbReference type="PROSITE" id="PS50886"/>
    </source>
</evidence>
<dbReference type="InterPro" id="IPR012340">
    <property type="entry name" value="NA-bd_OB-fold"/>
</dbReference>
<evidence type="ECO:0000256" key="8">
    <source>
        <dbReference type="SAM" id="MobiDB-lite"/>
    </source>
</evidence>
<feature type="compositionally biased region" description="Polar residues" evidence="8">
    <location>
        <begin position="113"/>
        <end position="123"/>
    </location>
</feature>
<dbReference type="PANTHER" id="PTHR11586:SF33">
    <property type="entry name" value="AMINOACYL TRNA SYNTHASE COMPLEX-INTERACTING MULTIFUNCTIONAL PROTEIN 1"/>
    <property type="match status" value="1"/>
</dbReference>
<evidence type="ECO:0000256" key="1">
    <source>
        <dbReference type="ARBA" id="ARBA00004496"/>
    </source>
</evidence>
<keyword evidence="4 6" id="KW-0694">RNA-binding</keyword>
<sequence length="313" mass="34092">MISRKMTTSIAVLQHLQEKATQAEQLITQLRSQLFALKKEAAVSACRAEENQLAAENAKLRQEVKNVKEKLIAAEIKNGLVQVNLPRTTGSLSAAATLFSAAEVPTSEPPVKQSAQATVSDQNQPLQKKKQKPEKKEGKKQQKPEPEAAPVDVSRLKMCVGHIISAKKHPDADGLYVEEVDLGEGKCRTIVSGLVKHIPLEKMQDRLAIFLINLKPAKMRGIMSEGMIMCASSPDLVEIIDPPPGAAVGDHVTVDGYIGTPDPMLNPKKKIWEQIQPELQVNADGKATYKGALWKIEGKGFCKAPTARCQGIK</sequence>
<keyword evidence="11" id="KW-1185">Reference proteome</keyword>
<gene>
    <name evidence="10" type="ORF">LSH36_3g26036</name>
</gene>
<feature type="region of interest" description="Disordered" evidence="8">
    <location>
        <begin position="106"/>
        <end position="151"/>
    </location>
</feature>
<keyword evidence="2" id="KW-0963">Cytoplasm</keyword>
<keyword evidence="3 6" id="KW-0820">tRNA-binding</keyword>